<dbReference type="GeneID" id="110804116"/>
<name>A0A9R0KB60_SPIOL</name>
<reference evidence="1" key="1">
    <citation type="journal article" date="2021" name="Nat. Commun.">
        <title>Genomic analyses provide insights into spinach domestication and the genetic basis of agronomic traits.</title>
        <authorList>
            <person name="Cai X."/>
            <person name="Sun X."/>
            <person name="Xu C."/>
            <person name="Sun H."/>
            <person name="Wang X."/>
            <person name="Ge C."/>
            <person name="Zhang Z."/>
            <person name="Wang Q."/>
            <person name="Fei Z."/>
            <person name="Jiao C."/>
            <person name="Wang Q."/>
        </authorList>
    </citation>
    <scope>NUCLEOTIDE SEQUENCE [LARGE SCALE GENOMIC DNA]</scope>
    <source>
        <strain evidence="1">cv. Varoflay</strain>
    </source>
</reference>
<dbReference type="KEGG" id="soe:110804116"/>
<evidence type="ECO:0008006" key="3">
    <source>
        <dbReference type="Google" id="ProtNLM"/>
    </source>
</evidence>
<dbReference type="RefSeq" id="XP_021865376.1">
    <property type="nucleotide sequence ID" value="XM_022009684.2"/>
</dbReference>
<dbReference type="PANTHER" id="PTHR31050:SF3">
    <property type="entry name" value="OS08G0412800 PROTEIN"/>
    <property type="match status" value="1"/>
</dbReference>
<evidence type="ECO:0000313" key="2">
    <source>
        <dbReference type="RefSeq" id="XP_021865376.1"/>
    </source>
</evidence>
<protein>
    <recommendedName>
        <fullName evidence="3">Insecticidal crystal toxin domain-containing protein</fullName>
    </recommendedName>
</protein>
<dbReference type="AlphaFoldDB" id="A0A9R0KB60"/>
<reference evidence="2" key="2">
    <citation type="submission" date="2025-08" db="UniProtKB">
        <authorList>
            <consortium name="RefSeq"/>
        </authorList>
    </citation>
    <scope>IDENTIFICATION</scope>
    <source>
        <tissue evidence="2">Leaf</tissue>
    </source>
</reference>
<accession>A0A9R0KB60</accession>
<dbReference type="InterPro" id="IPR010683">
    <property type="entry name" value="DUF1262"/>
</dbReference>
<dbReference type="PANTHER" id="PTHR31050">
    <property type="entry name" value="OS08G0413200 PROTEIN"/>
    <property type="match status" value="1"/>
</dbReference>
<sequence>MYTTRPLSLYKNSPEAISLLPEGRNSGYLVLQDEESTPTCCFGMCKDPSIKDLPFPQNKRLSIEYEVQTGENSSYHSYDEVYLIPVINQPLSSNLYYAIKADGKRKGEAYASSKEQDMGTCCFCIPCIKDVKPRSFDPNDIYQQFEFSVTKTFLISNMIVAKSVAADGHPPQFLRRKGWQMNAKSPKGFTLGEARGLDASLRTHLPDFNFTSPQECSKFVVVGKWYCPFIFIKEGTEKDQIKNTAFYEMTLEQRWEPIFAAEKSYSHGKVVKVDVVVPTEIVKIAGQEAAREERNNDRGVVWFKTIDGRRTVEQVGLSSLIIERMMWEQERVGWVKHKDKRIRVVKDEGYEGIGEWKTFGCYLLVESFVLKRNDGSIILTYDFRHTHQIRSKWE</sequence>
<dbReference type="Proteomes" id="UP000813463">
    <property type="component" value="Chromosome 3"/>
</dbReference>
<evidence type="ECO:0000313" key="1">
    <source>
        <dbReference type="Proteomes" id="UP000813463"/>
    </source>
</evidence>
<organism evidence="1 2">
    <name type="scientific">Spinacia oleracea</name>
    <name type="common">Spinach</name>
    <dbReference type="NCBI Taxonomy" id="3562"/>
    <lineage>
        <taxon>Eukaryota</taxon>
        <taxon>Viridiplantae</taxon>
        <taxon>Streptophyta</taxon>
        <taxon>Embryophyta</taxon>
        <taxon>Tracheophyta</taxon>
        <taxon>Spermatophyta</taxon>
        <taxon>Magnoliopsida</taxon>
        <taxon>eudicotyledons</taxon>
        <taxon>Gunneridae</taxon>
        <taxon>Pentapetalae</taxon>
        <taxon>Caryophyllales</taxon>
        <taxon>Chenopodiaceae</taxon>
        <taxon>Chenopodioideae</taxon>
        <taxon>Anserineae</taxon>
        <taxon>Spinacia</taxon>
    </lineage>
</organism>
<dbReference type="OrthoDB" id="647907at2759"/>
<proteinExistence type="predicted"/>
<gene>
    <name evidence="2" type="primary">LOC110804116</name>
</gene>
<keyword evidence="1" id="KW-1185">Reference proteome</keyword>
<dbReference type="Pfam" id="PF06880">
    <property type="entry name" value="DUF1262"/>
    <property type="match status" value="1"/>
</dbReference>